<organism evidence="2 3">
    <name type="scientific">Anaerohalosphaera lusitana</name>
    <dbReference type="NCBI Taxonomy" id="1936003"/>
    <lineage>
        <taxon>Bacteria</taxon>
        <taxon>Pseudomonadati</taxon>
        <taxon>Planctomycetota</taxon>
        <taxon>Phycisphaerae</taxon>
        <taxon>Sedimentisphaerales</taxon>
        <taxon>Anaerohalosphaeraceae</taxon>
        <taxon>Anaerohalosphaera</taxon>
    </lineage>
</organism>
<gene>
    <name evidence="2" type="primary">arnA</name>
    <name evidence="2" type="ORF">STSP2_01492</name>
</gene>
<dbReference type="GO" id="GO:0004479">
    <property type="term" value="F:methionyl-tRNA formyltransferase activity"/>
    <property type="evidence" value="ECO:0007669"/>
    <property type="project" value="TreeGrafter"/>
</dbReference>
<dbReference type="InterPro" id="IPR036477">
    <property type="entry name" value="Formyl_transf_N_sf"/>
</dbReference>
<evidence type="ECO:0000259" key="1">
    <source>
        <dbReference type="Pfam" id="PF00551"/>
    </source>
</evidence>
<sequence length="260" mass="29243">MKIIILTQEENLYLPQSFATVCRAFPDEVVCIVASPAMSTHGGAVKGFLKHFQLFGIRGTWIMACRLIIAKLKGRFAKPSSEGPFHSIKQVADGFDIPYYHVPKVREQQFQYILDKYRPDLLISISCPQIIGKKIRERIPMGCINVHGAPLPKYRGLMPAFWVLRNGETETATSVHDLMAKLDDGEILVQKKVAIDPNDTWDSLVTKTKAEGARALVEAIEQIKAGTVQRKPNREEDATYFSFPTAEDRKAFIKAGRSFF</sequence>
<dbReference type="AlphaFoldDB" id="A0A1U9NK81"/>
<dbReference type="Proteomes" id="UP000189674">
    <property type="component" value="Chromosome"/>
</dbReference>
<dbReference type="PANTHER" id="PTHR11138">
    <property type="entry name" value="METHIONYL-TRNA FORMYLTRANSFERASE"/>
    <property type="match status" value="1"/>
</dbReference>
<protein>
    <submittedName>
        <fullName evidence="2">Bifunctional polymyxin resistance protein ArnA</fullName>
    </submittedName>
</protein>
<accession>A0A1U9NK81</accession>
<reference evidence="3" key="1">
    <citation type="submission" date="2017-02" db="EMBL/GenBank/DDBJ databases">
        <title>Comparative genomics and description of representatives of a novel lineage of planctomycetes thriving in anoxic sediments.</title>
        <authorList>
            <person name="Spring S."/>
            <person name="Bunk B."/>
            <person name="Sproer C."/>
        </authorList>
    </citation>
    <scope>NUCLEOTIDE SEQUENCE [LARGE SCALE GENOMIC DNA]</scope>
    <source>
        <strain evidence="3">ST-NAGAB-D1</strain>
    </source>
</reference>
<keyword evidence="3" id="KW-1185">Reference proteome</keyword>
<dbReference type="KEGG" id="alus:STSP2_01492"/>
<evidence type="ECO:0000313" key="3">
    <source>
        <dbReference type="Proteomes" id="UP000189674"/>
    </source>
</evidence>
<dbReference type="SUPFAM" id="SSF53328">
    <property type="entry name" value="Formyltransferase"/>
    <property type="match status" value="1"/>
</dbReference>
<proteinExistence type="predicted"/>
<dbReference type="RefSeq" id="WP_146661238.1">
    <property type="nucleotide sequence ID" value="NZ_CP019791.1"/>
</dbReference>
<dbReference type="Gene3D" id="3.40.50.12230">
    <property type="match status" value="1"/>
</dbReference>
<feature type="domain" description="Formyl transferase N-terminal" evidence="1">
    <location>
        <begin position="77"/>
        <end position="220"/>
    </location>
</feature>
<dbReference type="GO" id="GO:0005829">
    <property type="term" value="C:cytosol"/>
    <property type="evidence" value="ECO:0007669"/>
    <property type="project" value="TreeGrafter"/>
</dbReference>
<dbReference type="InterPro" id="IPR002376">
    <property type="entry name" value="Formyl_transf_N"/>
</dbReference>
<name>A0A1U9NK81_9BACT</name>
<dbReference type="OrthoDB" id="5405975at2"/>
<evidence type="ECO:0000313" key="2">
    <source>
        <dbReference type="EMBL" id="AQT68333.1"/>
    </source>
</evidence>
<dbReference type="STRING" id="1936003.STSP2_01492"/>
<dbReference type="Pfam" id="PF00551">
    <property type="entry name" value="Formyl_trans_N"/>
    <property type="match status" value="1"/>
</dbReference>
<dbReference type="EMBL" id="CP019791">
    <property type="protein sequence ID" value="AQT68333.1"/>
    <property type="molecule type" value="Genomic_DNA"/>
</dbReference>
<dbReference type="PANTHER" id="PTHR11138:SF5">
    <property type="entry name" value="METHIONYL-TRNA FORMYLTRANSFERASE, MITOCHONDRIAL"/>
    <property type="match status" value="1"/>
</dbReference>